<dbReference type="RefSeq" id="WP_153571657.1">
    <property type="nucleotide sequence ID" value="NZ_CP045725.1"/>
</dbReference>
<dbReference type="AlphaFoldDB" id="A0A5Q2F833"/>
<keyword evidence="4" id="KW-1185">Reference proteome</keyword>
<sequence length="324" mass="34022">MDELVEPEHSRCQAVTRSGRRCKRPGDPFCYQHRQPGDQAADSKSQQTRQSEIPASRASMALAGLDTTATVANLFNTSKLMQGALAGFDTTATMANLFNTSKLMQGALAGFDTTATVANLFNTSKLMQGALAGFDTTATMANLFNTSKLMQGALAGFDTTATVANLFNTSKLMQGALAGFDTTTIMKDAFAALSKTVGGTDSSAPGGSRVAGLEDATWDRLLADGSFPEDLVPGDLAEEAGLTAPPLEIAAAASLAAASRSSNAKDALNEDERTAAVMLTALVVLAFWAVYLLSPQLRAAYTFIEFPVSIAPWVWQRVVASGPD</sequence>
<dbReference type="Proteomes" id="UP000386847">
    <property type="component" value="Chromosome"/>
</dbReference>
<dbReference type="KEGG" id="rain:Rai3103_05020"/>
<evidence type="ECO:0000313" key="3">
    <source>
        <dbReference type="EMBL" id="QGF23130.1"/>
    </source>
</evidence>
<feature type="compositionally biased region" description="Basic and acidic residues" evidence="1">
    <location>
        <begin position="1"/>
        <end position="11"/>
    </location>
</feature>
<keyword evidence="2" id="KW-0472">Membrane</keyword>
<evidence type="ECO:0000313" key="4">
    <source>
        <dbReference type="Proteomes" id="UP000386847"/>
    </source>
</evidence>
<proteinExistence type="predicted"/>
<gene>
    <name evidence="3" type="ORF">Rai3103_05020</name>
</gene>
<accession>A0A5Q2F833</accession>
<reference evidence="3 4" key="1">
    <citation type="submission" date="2019-10" db="EMBL/GenBank/DDBJ databases">
        <title>Genomic analysis of Raineyella sp. CBA3103.</title>
        <authorList>
            <person name="Roh S.W."/>
        </authorList>
    </citation>
    <scope>NUCLEOTIDE SEQUENCE [LARGE SCALE GENOMIC DNA]</scope>
    <source>
        <strain evidence="3 4">CBA3103</strain>
    </source>
</reference>
<name>A0A5Q2F833_9ACTN</name>
<evidence type="ECO:0000256" key="1">
    <source>
        <dbReference type="SAM" id="MobiDB-lite"/>
    </source>
</evidence>
<feature type="region of interest" description="Disordered" evidence="1">
    <location>
        <begin position="1"/>
        <end position="57"/>
    </location>
</feature>
<evidence type="ECO:0000256" key="2">
    <source>
        <dbReference type="SAM" id="Phobius"/>
    </source>
</evidence>
<feature type="transmembrane region" description="Helical" evidence="2">
    <location>
        <begin position="275"/>
        <end position="293"/>
    </location>
</feature>
<protein>
    <submittedName>
        <fullName evidence="3">Uncharacterized protein</fullName>
    </submittedName>
</protein>
<feature type="compositionally biased region" description="Polar residues" evidence="1">
    <location>
        <begin position="42"/>
        <end position="53"/>
    </location>
</feature>
<dbReference type="EMBL" id="CP045725">
    <property type="protein sequence ID" value="QGF23130.1"/>
    <property type="molecule type" value="Genomic_DNA"/>
</dbReference>
<organism evidence="3 4">
    <name type="scientific">Raineyella fluvialis</name>
    <dbReference type="NCBI Taxonomy" id="2662261"/>
    <lineage>
        <taxon>Bacteria</taxon>
        <taxon>Bacillati</taxon>
        <taxon>Actinomycetota</taxon>
        <taxon>Actinomycetes</taxon>
        <taxon>Propionibacteriales</taxon>
        <taxon>Propionibacteriaceae</taxon>
        <taxon>Raineyella</taxon>
    </lineage>
</organism>
<keyword evidence="2" id="KW-1133">Transmembrane helix</keyword>
<keyword evidence="2" id="KW-0812">Transmembrane</keyword>